<evidence type="ECO:0000256" key="8">
    <source>
        <dbReference type="ARBA" id="ARBA00023136"/>
    </source>
</evidence>
<accession>A0A8T0IH90</accession>
<dbReference type="Proteomes" id="UP000822688">
    <property type="component" value="Chromosome 3"/>
</dbReference>
<sequence length="73" mass="8317">MVPPRKMVSKITHALHAHDFVHTKIVPKELVAACVSGIVCAIPWKMLHLNERRKVEEFYSRLEAGEITVIPDE</sequence>
<name>A0A8T0IH90_CERPU</name>
<dbReference type="GO" id="GO:0016020">
    <property type="term" value="C:membrane"/>
    <property type="evidence" value="ECO:0007669"/>
    <property type="project" value="UniProtKB-SubCell"/>
</dbReference>
<evidence type="ECO:0000256" key="1">
    <source>
        <dbReference type="ARBA" id="ARBA00002480"/>
    </source>
</evidence>
<dbReference type="EMBL" id="CM026423">
    <property type="protein sequence ID" value="KAG0582256.1"/>
    <property type="molecule type" value="Genomic_DNA"/>
</dbReference>
<evidence type="ECO:0000256" key="5">
    <source>
        <dbReference type="ARBA" id="ARBA00022692"/>
    </source>
</evidence>
<evidence type="ECO:0000256" key="6">
    <source>
        <dbReference type="ARBA" id="ARBA00022989"/>
    </source>
</evidence>
<dbReference type="InterPro" id="IPR008432">
    <property type="entry name" value="COX5C"/>
</dbReference>
<dbReference type="PANTHER" id="PTHR34372">
    <property type="entry name" value="CYTOCHROME C OXIDASE SUBUNIT 5C-2-RELATED"/>
    <property type="match status" value="1"/>
</dbReference>
<reference evidence="9" key="1">
    <citation type="submission" date="2020-06" db="EMBL/GenBank/DDBJ databases">
        <title>WGS assembly of Ceratodon purpureus strain R40.</title>
        <authorList>
            <person name="Carey S.B."/>
            <person name="Jenkins J."/>
            <person name="Shu S."/>
            <person name="Lovell J.T."/>
            <person name="Sreedasyam A."/>
            <person name="Maumus F."/>
            <person name="Tiley G.P."/>
            <person name="Fernandez-Pozo N."/>
            <person name="Barry K."/>
            <person name="Chen C."/>
            <person name="Wang M."/>
            <person name="Lipzen A."/>
            <person name="Daum C."/>
            <person name="Saski C.A."/>
            <person name="Payton A.C."/>
            <person name="Mcbreen J.C."/>
            <person name="Conrad R.E."/>
            <person name="Kollar L.M."/>
            <person name="Olsson S."/>
            <person name="Huttunen S."/>
            <person name="Landis J.B."/>
            <person name="Wickett N.J."/>
            <person name="Johnson M.G."/>
            <person name="Rensing S.A."/>
            <person name="Grimwood J."/>
            <person name="Schmutz J."/>
            <person name="Mcdaniel S.F."/>
        </authorList>
    </citation>
    <scope>NUCLEOTIDE SEQUENCE</scope>
    <source>
        <strain evidence="9">R40</strain>
    </source>
</reference>
<evidence type="ECO:0000313" key="10">
    <source>
        <dbReference type="Proteomes" id="UP000822688"/>
    </source>
</evidence>
<keyword evidence="8" id="KW-0472">Membrane</keyword>
<proteinExistence type="inferred from homology"/>
<evidence type="ECO:0000256" key="3">
    <source>
        <dbReference type="ARBA" id="ARBA00004370"/>
    </source>
</evidence>
<protein>
    <submittedName>
        <fullName evidence="9">Uncharacterized protein</fullName>
    </submittedName>
</protein>
<keyword evidence="5" id="KW-0812">Transmembrane</keyword>
<keyword evidence="7" id="KW-0496">Mitochondrion</keyword>
<comment type="subcellular location">
    <subcellularLocation>
        <location evidence="3">Membrane</location>
    </subcellularLocation>
    <subcellularLocation>
        <location evidence="2">Mitochondrion</location>
    </subcellularLocation>
</comment>
<comment type="caution">
    <text evidence="9">The sequence shown here is derived from an EMBL/GenBank/DDBJ whole genome shotgun (WGS) entry which is preliminary data.</text>
</comment>
<gene>
    <name evidence="9" type="ORF">KC19_3G046300</name>
</gene>
<evidence type="ECO:0000313" key="9">
    <source>
        <dbReference type="EMBL" id="KAG0582256.1"/>
    </source>
</evidence>
<evidence type="ECO:0000256" key="2">
    <source>
        <dbReference type="ARBA" id="ARBA00004173"/>
    </source>
</evidence>
<dbReference type="GO" id="GO:0005739">
    <property type="term" value="C:mitochondrion"/>
    <property type="evidence" value="ECO:0007669"/>
    <property type="project" value="UniProtKB-SubCell"/>
</dbReference>
<evidence type="ECO:0000256" key="7">
    <source>
        <dbReference type="ARBA" id="ARBA00023128"/>
    </source>
</evidence>
<comment type="similarity">
    <text evidence="4">Belongs to the cytochrome c oxidase subunit 5C family.</text>
</comment>
<dbReference type="OrthoDB" id="506921at2759"/>
<evidence type="ECO:0000256" key="4">
    <source>
        <dbReference type="ARBA" id="ARBA00009591"/>
    </source>
</evidence>
<keyword evidence="10" id="KW-1185">Reference proteome</keyword>
<keyword evidence="6" id="KW-1133">Transmembrane helix</keyword>
<dbReference type="PANTHER" id="PTHR34372:SF2">
    <property type="entry name" value="CYTOCHROME C OXIDASE SUBUNIT 5C-2-RELATED"/>
    <property type="match status" value="1"/>
</dbReference>
<organism evidence="9 10">
    <name type="scientific">Ceratodon purpureus</name>
    <name type="common">Fire moss</name>
    <name type="synonym">Dicranum purpureum</name>
    <dbReference type="NCBI Taxonomy" id="3225"/>
    <lineage>
        <taxon>Eukaryota</taxon>
        <taxon>Viridiplantae</taxon>
        <taxon>Streptophyta</taxon>
        <taxon>Embryophyta</taxon>
        <taxon>Bryophyta</taxon>
        <taxon>Bryophytina</taxon>
        <taxon>Bryopsida</taxon>
        <taxon>Dicranidae</taxon>
        <taxon>Pseudoditrichales</taxon>
        <taxon>Ditrichaceae</taxon>
        <taxon>Ceratodon</taxon>
    </lineage>
</organism>
<comment type="function">
    <text evidence="1">This protein is one of the nuclear-coded polypeptide chains of cytochrome c oxidase, the terminal oxidase in mitochondrial electron transport.</text>
</comment>
<dbReference type="AlphaFoldDB" id="A0A8T0IH90"/>